<dbReference type="Proteomes" id="UP000238479">
    <property type="component" value="Chromosome 1"/>
</dbReference>
<dbReference type="AlphaFoldDB" id="A0A2P6SM93"/>
<gene>
    <name evidence="2" type="ORF">RchiOBHm_Chr1g0374001</name>
</gene>
<dbReference type="EMBL" id="PDCK01000039">
    <property type="protein sequence ID" value="PRQ59783.1"/>
    <property type="molecule type" value="Genomic_DNA"/>
</dbReference>
<organism evidence="2 3">
    <name type="scientific">Rosa chinensis</name>
    <name type="common">China rose</name>
    <dbReference type="NCBI Taxonomy" id="74649"/>
    <lineage>
        <taxon>Eukaryota</taxon>
        <taxon>Viridiplantae</taxon>
        <taxon>Streptophyta</taxon>
        <taxon>Embryophyta</taxon>
        <taxon>Tracheophyta</taxon>
        <taxon>Spermatophyta</taxon>
        <taxon>Magnoliopsida</taxon>
        <taxon>eudicotyledons</taxon>
        <taxon>Gunneridae</taxon>
        <taxon>Pentapetalae</taxon>
        <taxon>rosids</taxon>
        <taxon>fabids</taxon>
        <taxon>Rosales</taxon>
        <taxon>Rosaceae</taxon>
        <taxon>Rosoideae</taxon>
        <taxon>Rosoideae incertae sedis</taxon>
        <taxon>Rosa</taxon>
    </lineage>
</organism>
<evidence type="ECO:0000313" key="3">
    <source>
        <dbReference type="Proteomes" id="UP000238479"/>
    </source>
</evidence>
<comment type="caution">
    <text evidence="2">The sequence shown here is derived from an EMBL/GenBank/DDBJ whole genome shotgun (WGS) entry which is preliminary data.</text>
</comment>
<evidence type="ECO:0000256" key="1">
    <source>
        <dbReference type="SAM" id="MobiDB-lite"/>
    </source>
</evidence>
<protein>
    <submittedName>
        <fullName evidence="2">Uncharacterized protein</fullName>
    </submittedName>
</protein>
<proteinExistence type="predicted"/>
<evidence type="ECO:0000313" key="2">
    <source>
        <dbReference type="EMBL" id="PRQ59783.1"/>
    </source>
</evidence>
<feature type="compositionally biased region" description="Low complexity" evidence="1">
    <location>
        <begin position="41"/>
        <end position="54"/>
    </location>
</feature>
<accession>A0A2P6SM93</accession>
<reference evidence="2 3" key="1">
    <citation type="journal article" date="2018" name="Nat. Genet.">
        <title>The Rosa genome provides new insights in the design of modern roses.</title>
        <authorList>
            <person name="Bendahmane M."/>
        </authorList>
    </citation>
    <scope>NUCLEOTIDE SEQUENCE [LARGE SCALE GENOMIC DNA]</scope>
    <source>
        <strain evidence="3">cv. Old Blush</strain>
    </source>
</reference>
<sequence>MSRSPMNPRVHTEETPGKPSSTSYMACSDSGSLFRRRSKESSSSSPPKPKSLSEVQDELVKKYPPGAVVILTRTPSRSADDFRWDYHRPKYRYPTCEEWIEKFYEYQRLCGRNCPVWSKIQIETCGLEVYPEKLLNDSS</sequence>
<feature type="region of interest" description="Disordered" evidence="1">
    <location>
        <begin position="1"/>
        <end position="57"/>
    </location>
</feature>
<dbReference type="Gramene" id="PRQ59783">
    <property type="protein sequence ID" value="PRQ59783"/>
    <property type="gene ID" value="RchiOBHm_Chr1g0374001"/>
</dbReference>
<name>A0A2P6SM93_ROSCH</name>
<keyword evidence="3" id="KW-1185">Reference proteome</keyword>
<feature type="compositionally biased region" description="Polar residues" evidence="1">
    <location>
        <begin position="18"/>
        <end position="31"/>
    </location>
</feature>